<gene>
    <name evidence="2" type="ORF">CR513_12557</name>
</gene>
<protein>
    <submittedName>
        <fullName evidence="2">Mitochondrial protein</fullName>
    </submittedName>
</protein>
<accession>A0A371HLY1</accession>
<dbReference type="Pfam" id="PF17921">
    <property type="entry name" value="Integrase_H2C2"/>
    <property type="match status" value="1"/>
</dbReference>
<reference evidence="2" key="1">
    <citation type="submission" date="2018-05" db="EMBL/GenBank/DDBJ databases">
        <title>Draft genome of Mucuna pruriens seed.</title>
        <authorList>
            <person name="Nnadi N.E."/>
            <person name="Vos R."/>
            <person name="Hasami M.H."/>
            <person name="Devisetty U.K."/>
            <person name="Aguiy J.C."/>
        </authorList>
    </citation>
    <scope>NUCLEOTIDE SEQUENCE [LARGE SCALE GENOMIC DNA]</scope>
    <source>
        <strain evidence="2">JCA_2017</strain>
    </source>
</reference>
<comment type="caution">
    <text evidence="2">The sequence shown here is derived from an EMBL/GenBank/DDBJ whole genome shotgun (WGS) entry which is preliminary data.</text>
</comment>
<dbReference type="Gene3D" id="1.10.340.70">
    <property type="match status" value="1"/>
</dbReference>
<feature type="domain" description="Integrase zinc-binding" evidence="1">
    <location>
        <begin position="55"/>
        <end position="110"/>
    </location>
</feature>
<evidence type="ECO:0000313" key="2">
    <source>
        <dbReference type="EMBL" id="RDY03813.1"/>
    </source>
</evidence>
<name>A0A371HLY1_MUCPR</name>
<dbReference type="AlphaFoldDB" id="A0A371HLY1"/>
<dbReference type="InterPro" id="IPR052160">
    <property type="entry name" value="Gypsy_RT_Integrase-like"/>
</dbReference>
<dbReference type="EMBL" id="QJKJ01002202">
    <property type="protein sequence ID" value="RDY03813.1"/>
    <property type="molecule type" value="Genomic_DNA"/>
</dbReference>
<evidence type="ECO:0000313" key="3">
    <source>
        <dbReference type="Proteomes" id="UP000257109"/>
    </source>
</evidence>
<dbReference type="InterPro" id="IPR041588">
    <property type="entry name" value="Integrase_H2C2"/>
</dbReference>
<sequence length="122" mass="14404">MCHHGMQTFAITLSHLRASKVVKKRLVSDAKYYIWDDPYLWRLCNDQVTHRCILKSEIKLVLHFCHSKTEGGHYGSMRTTWKVLDCGLYWPTIFREAHRFVLTCEQCQRFGVALSQKNEMPQ</sequence>
<organism evidence="2 3">
    <name type="scientific">Mucuna pruriens</name>
    <name type="common">Velvet bean</name>
    <name type="synonym">Dolichos pruriens</name>
    <dbReference type="NCBI Taxonomy" id="157652"/>
    <lineage>
        <taxon>Eukaryota</taxon>
        <taxon>Viridiplantae</taxon>
        <taxon>Streptophyta</taxon>
        <taxon>Embryophyta</taxon>
        <taxon>Tracheophyta</taxon>
        <taxon>Spermatophyta</taxon>
        <taxon>Magnoliopsida</taxon>
        <taxon>eudicotyledons</taxon>
        <taxon>Gunneridae</taxon>
        <taxon>Pentapetalae</taxon>
        <taxon>rosids</taxon>
        <taxon>fabids</taxon>
        <taxon>Fabales</taxon>
        <taxon>Fabaceae</taxon>
        <taxon>Papilionoideae</taxon>
        <taxon>50 kb inversion clade</taxon>
        <taxon>NPAAA clade</taxon>
        <taxon>indigoferoid/millettioid clade</taxon>
        <taxon>Phaseoleae</taxon>
        <taxon>Mucuna</taxon>
    </lineage>
</organism>
<keyword evidence="3" id="KW-1185">Reference proteome</keyword>
<dbReference type="PANTHER" id="PTHR47266">
    <property type="entry name" value="ENDONUCLEASE-RELATED"/>
    <property type="match status" value="1"/>
</dbReference>
<dbReference type="Proteomes" id="UP000257109">
    <property type="component" value="Unassembled WGS sequence"/>
</dbReference>
<dbReference type="OrthoDB" id="1739170at2759"/>
<proteinExistence type="predicted"/>
<evidence type="ECO:0000259" key="1">
    <source>
        <dbReference type="Pfam" id="PF17921"/>
    </source>
</evidence>
<feature type="non-terminal residue" evidence="2">
    <location>
        <position position="1"/>
    </location>
</feature>